<accession>A0A0S4LP84</accession>
<evidence type="ECO:0000313" key="2">
    <source>
        <dbReference type="Proteomes" id="UP000199032"/>
    </source>
</evidence>
<protein>
    <submittedName>
        <fullName evidence="1">Uncharacterized protein</fullName>
    </submittedName>
</protein>
<proteinExistence type="predicted"/>
<name>A0A0S4LP84_9BACT</name>
<dbReference type="Proteomes" id="UP000199032">
    <property type="component" value="Unassembled WGS sequence"/>
</dbReference>
<sequence>MPASHGILVVLSLAPSTLLWVEPEWNRRLDEAQGPEPLMGHESLWCDP</sequence>
<evidence type="ECO:0000313" key="1">
    <source>
        <dbReference type="EMBL" id="CUS37734.1"/>
    </source>
</evidence>
<gene>
    <name evidence="1" type="ORF">COMA1_40230</name>
</gene>
<dbReference type="EMBL" id="CZQA01000010">
    <property type="protein sequence ID" value="CUS37734.1"/>
    <property type="molecule type" value="Genomic_DNA"/>
</dbReference>
<keyword evidence="2" id="KW-1185">Reference proteome</keyword>
<dbReference type="AlphaFoldDB" id="A0A0S4LP84"/>
<dbReference type="STRING" id="1742972.COMA1_40230"/>
<organism evidence="1 2">
    <name type="scientific">Candidatus Nitrospira nitrosa</name>
    <dbReference type="NCBI Taxonomy" id="1742972"/>
    <lineage>
        <taxon>Bacteria</taxon>
        <taxon>Pseudomonadati</taxon>
        <taxon>Nitrospirota</taxon>
        <taxon>Nitrospiria</taxon>
        <taxon>Nitrospirales</taxon>
        <taxon>Nitrospiraceae</taxon>
        <taxon>Nitrospira</taxon>
    </lineage>
</organism>
<reference evidence="1 2" key="1">
    <citation type="submission" date="2015-10" db="EMBL/GenBank/DDBJ databases">
        <authorList>
            <person name="Gilbert D.G."/>
        </authorList>
    </citation>
    <scope>NUCLEOTIDE SEQUENCE [LARGE SCALE GENOMIC DNA]</scope>
    <source>
        <strain evidence="1">COMA1</strain>
    </source>
</reference>